<dbReference type="AlphaFoldDB" id="A0A498IVU3"/>
<gene>
    <name evidence="15" type="ORF">DVH24_017297</name>
</gene>
<dbReference type="Proteomes" id="UP000290289">
    <property type="component" value="Chromosome 10"/>
</dbReference>
<keyword evidence="9" id="KW-0862">Zinc</keyword>
<dbReference type="EMBL" id="RDQH01000336">
    <property type="protein sequence ID" value="RXH86244.1"/>
    <property type="molecule type" value="Genomic_DNA"/>
</dbReference>
<evidence type="ECO:0000256" key="1">
    <source>
        <dbReference type="ARBA" id="ARBA00000900"/>
    </source>
</evidence>
<dbReference type="Gene3D" id="3.30.40.10">
    <property type="entry name" value="Zinc/RING finger domain, C3HC4 (zinc finger)"/>
    <property type="match status" value="1"/>
</dbReference>
<keyword evidence="8" id="KW-0833">Ubl conjugation pathway</keyword>
<dbReference type="EC" id="2.3.2.27" evidence="3"/>
<evidence type="ECO:0000256" key="13">
    <source>
        <dbReference type="SAM" id="Phobius"/>
    </source>
</evidence>
<evidence type="ECO:0000256" key="3">
    <source>
        <dbReference type="ARBA" id="ARBA00012483"/>
    </source>
</evidence>
<evidence type="ECO:0000256" key="8">
    <source>
        <dbReference type="ARBA" id="ARBA00022786"/>
    </source>
</evidence>
<feature type="transmembrane region" description="Helical" evidence="13">
    <location>
        <begin position="246"/>
        <end position="265"/>
    </location>
</feature>
<keyword evidence="10 13" id="KW-1133">Transmembrane helix</keyword>
<evidence type="ECO:0000313" key="15">
    <source>
        <dbReference type="EMBL" id="RXH86244.1"/>
    </source>
</evidence>
<keyword evidence="5 13" id="KW-0812">Transmembrane</keyword>
<evidence type="ECO:0000256" key="9">
    <source>
        <dbReference type="ARBA" id="ARBA00022833"/>
    </source>
</evidence>
<organism evidence="15 16">
    <name type="scientific">Malus domestica</name>
    <name type="common">Apple</name>
    <name type="synonym">Pyrus malus</name>
    <dbReference type="NCBI Taxonomy" id="3750"/>
    <lineage>
        <taxon>Eukaryota</taxon>
        <taxon>Viridiplantae</taxon>
        <taxon>Streptophyta</taxon>
        <taxon>Embryophyta</taxon>
        <taxon>Tracheophyta</taxon>
        <taxon>Spermatophyta</taxon>
        <taxon>Magnoliopsida</taxon>
        <taxon>eudicotyledons</taxon>
        <taxon>Gunneridae</taxon>
        <taxon>Pentapetalae</taxon>
        <taxon>rosids</taxon>
        <taxon>fabids</taxon>
        <taxon>Rosales</taxon>
        <taxon>Rosaceae</taxon>
        <taxon>Amygdaloideae</taxon>
        <taxon>Maleae</taxon>
        <taxon>Malus</taxon>
    </lineage>
</organism>
<evidence type="ECO:0000259" key="14">
    <source>
        <dbReference type="PROSITE" id="PS50089"/>
    </source>
</evidence>
<dbReference type="PANTHER" id="PTHR45977:SF42">
    <property type="entry name" value="RING_U-BOX SUPERFAMILY PROTEIN"/>
    <property type="match status" value="1"/>
</dbReference>
<evidence type="ECO:0000256" key="10">
    <source>
        <dbReference type="ARBA" id="ARBA00022989"/>
    </source>
</evidence>
<evidence type="ECO:0000256" key="4">
    <source>
        <dbReference type="ARBA" id="ARBA00022679"/>
    </source>
</evidence>
<dbReference type="GO" id="GO:0008270">
    <property type="term" value="F:zinc ion binding"/>
    <property type="evidence" value="ECO:0007669"/>
    <property type="project" value="UniProtKB-KW"/>
</dbReference>
<dbReference type="Pfam" id="PF13639">
    <property type="entry name" value="zf-RING_2"/>
    <property type="match status" value="1"/>
</dbReference>
<dbReference type="GO" id="GO:0016567">
    <property type="term" value="P:protein ubiquitination"/>
    <property type="evidence" value="ECO:0007669"/>
    <property type="project" value="TreeGrafter"/>
</dbReference>
<keyword evidence="16" id="KW-1185">Reference proteome</keyword>
<reference evidence="15 16" key="1">
    <citation type="submission" date="2018-10" db="EMBL/GenBank/DDBJ databases">
        <title>A high-quality apple genome assembly.</title>
        <authorList>
            <person name="Hu J."/>
        </authorList>
    </citation>
    <scope>NUCLEOTIDE SEQUENCE [LARGE SCALE GENOMIC DNA]</scope>
    <source>
        <strain evidence="16">cv. HFTH1</strain>
        <tissue evidence="15">Young leaf</tissue>
    </source>
</reference>
<dbReference type="InterPro" id="IPR013083">
    <property type="entry name" value="Znf_RING/FYVE/PHD"/>
</dbReference>
<feature type="transmembrane region" description="Helical" evidence="13">
    <location>
        <begin position="192"/>
        <end position="209"/>
    </location>
</feature>
<dbReference type="SUPFAM" id="SSF57850">
    <property type="entry name" value="RING/U-box"/>
    <property type="match status" value="1"/>
</dbReference>
<evidence type="ECO:0000256" key="5">
    <source>
        <dbReference type="ARBA" id="ARBA00022692"/>
    </source>
</evidence>
<feature type="domain" description="RING-type" evidence="14">
    <location>
        <begin position="325"/>
        <end position="366"/>
    </location>
</feature>
<proteinExistence type="predicted"/>
<sequence length="381" mass="42269">MLSSNQYQPSASDASSPLLGHSLADNIVRSRRLIRRPPHPLRGAARFLRRASSRRMMLREPSVRVREAAAEQVEDRQSDWAYSRPIIVLDLLWNAGLLGIAVGVLSLSWKEEPSVPLRTWIGGYAFQCLVHMVCVVVECKRRRRGGQAAAGAEASSAWESSSGSGSDDAEDYGVEQSTDYTATSVAKNLESANTVFSFIWWILGFYWVTAGGENLTQESPQLYWICITFLALDVVFVVICVVLASLVGIAVCFCLPCIIAILYVVTDQEGATKEEIDRLPKYKFRKIPDFDKVSGEIQESFGGVMTECDTTTPTEHVLSPEDAECCICLCAYEDGTELRELPCCHHFHCTCIDKWLQINATCPLCKFNILKSVSQSSSEEV</sequence>
<evidence type="ECO:0000256" key="6">
    <source>
        <dbReference type="ARBA" id="ARBA00022723"/>
    </source>
</evidence>
<keyword evidence="6" id="KW-0479">Metal-binding</keyword>
<evidence type="ECO:0000256" key="11">
    <source>
        <dbReference type="ARBA" id="ARBA00023136"/>
    </source>
</evidence>
<evidence type="ECO:0000256" key="7">
    <source>
        <dbReference type="ARBA" id="ARBA00022771"/>
    </source>
</evidence>
<evidence type="ECO:0000256" key="2">
    <source>
        <dbReference type="ARBA" id="ARBA00004141"/>
    </source>
</evidence>
<dbReference type="GO" id="GO:0000325">
    <property type="term" value="C:plant-type vacuole"/>
    <property type="evidence" value="ECO:0007669"/>
    <property type="project" value="TreeGrafter"/>
</dbReference>
<dbReference type="GO" id="GO:0016020">
    <property type="term" value="C:membrane"/>
    <property type="evidence" value="ECO:0007669"/>
    <property type="project" value="UniProtKB-SubCell"/>
</dbReference>
<keyword evidence="4" id="KW-0808">Transferase</keyword>
<keyword evidence="11 13" id="KW-0472">Membrane</keyword>
<dbReference type="SMR" id="A0A498IVU3"/>
<feature type="transmembrane region" description="Helical" evidence="13">
    <location>
        <begin position="86"/>
        <end position="107"/>
    </location>
</feature>
<evidence type="ECO:0000313" key="16">
    <source>
        <dbReference type="Proteomes" id="UP000290289"/>
    </source>
</evidence>
<evidence type="ECO:0000256" key="12">
    <source>
        <dbReference type="PROSITE-ProRule" id="PRU00175"/>
    </source>
</evidence>
<dbReference type="InterPro" id="IPR001841">
    <property type="entry name" value="Znf_RING"/>
</dbReference>
<dbReference type="SMART" id="SM00184">
    <property type="entry name" value="RING"/>
    <property type="match status" value="1"/>
</dbReference>
<keyword evidence="7 12" id="KW-0863">Zinc-finger</keyword>
<protein>
    <recommendedName>
        <fullName evidence="3">RING-type E3 ubiquitin transferase</fullName>
        <ecNumber evidence="3">2.3.2.27</ecNumber>
    </recommendedName>
</protein>
<feature type="transmembrane region" description="Helical" evidence="13">
    <location>
        <begin position="119"/>
        <end position="137"/>
    </location>
</feature>
<dbReference type="PANTHER" id="PTHR45977">
    <property type="entry name" value="TARGET OF ERK KINASE MPK-1"/>
    <property type="match status" value="1"/>
</dbReference>
<comment type="caution">
    <text evidence="15">The sequence shown here is derived from an EMBL/GenBank/DDBJ whole genome shotgun (WGS) entry which is preliminary data.</text>
</comment>
<accession>A0A498IVU3</accession>
<dbReference type="GO" id="GO:0006511">
    <property type="term" value="P:ubiquitin-dependent protein catabolic process"/>
    <property type="evidence" value="ECO:0007669"/>
    <property type="project" value="TreeGrafter"/>
</dbReference>
<name>A0A498IVU3_MALDO</name>
<dbReference type="GO" id="GO:0061630">
    <property type="term" value="F:ubiquitin protein ligase activity"/>
    <property type="evidence" value="ECO:0007669"/>
    <property type="project" value="UniProtKB-EC"/>
</dbReference>
<feature type="transmembrane region" description="Helical" evidence="13">
    <location>
        <begin position="221"/>
        <end position="239"/>
    </location>
</feature>
<comment type="catalytic activity">
    <reaction evidence="1">
        <text>S-ubiquitinyl-[E2 ubiquitin-conjugating enzyme]-L-cysteine + [acceptor protein]-L-lysine = [E2 ubiquitin-conjugating enzyme]-L-cysteine + N(6)-ubiquitinyl-[acceptor protein]-L-lysine.</text>
        <dbReference type="EC" id="2.3.2.27"/>
    </reaction>
</comment>
<comment type="subcellular location">
    <subcellularLocation>
        <location evidence="2">Membrane</location>
        <topology evidence="2">Multi-pass membrane protein</topology>
    </subcellularLocation>
</comment>
<dbReference type="PROSITE" id="PS50089">
    <property type="entry name" value="ZF_RING_2"/>
    <property type="match status" value="1"/>
</dbReference>